<protein>
    <submittedName>
        <fullName evidence="1">dTDP-4-dehydrorhamnose reductase</fullName>
    </submittedName>
</protein>
<gene>
    <name evidence="1" type="ORF">Indivirus_2_113</name>
</gene>
<name>A0A1V0SDM3_9VIRU</name>
<sequence>MRFLIYGKLWIAQMVEKLLQDQGEEVVYAESRADNEIDVEKELLSVKPDRVLSFIGRTHGMYNNKEYPTIDYLELPGKLVENVRDNLYAPFVLAMVCKKYSIHFTYLGTGCIFNGYPDHGYNEEDIPDFTGSGYSTVKGFTDRIMHFFEDSALTLRLRMPIDASTSSRNFITKIMTYDKICSVKNSMSVLPELLPLLIDMSKKKVTGVINFTNPGMISHNEILEMVKEIYDSNFTWKNFTIEEQDKILLSKRSNNFLNTDKLQQLYPDVLPIKEAVRKVIEEMAKSKN</sequence>
<dbReference type="GO" id="GO:0006556">
    <property type="term" value="P:S-adenosylmethionine biosynthetic process"/>
    <property type="evidence" value="ECO:0007669"/>
    <property type="project" value="TreeGrafter"/>
</dbReference>
<dbReference type="PANTHER" id="PTHR10491:SF4">
    <property type="entry name" value="METHIONINE ADENOSYLTRANSFERASE 2 SUBUNIT BETA"/>
    <property type="match status" value="1"/>
</dbReference>
<dbReference type="SUPFAM" id="SSF51735">
    <property type="entry name" value="NAD(P)-binding Rossmann-fold domains"/>
    <property type="match status" value="1"/>
</dbReference>
<proteinExistence type="predicted"/>
<dbReference type="PANTHER" id="PTHR10491">
    <property type="entry name" value="DTDP-4-DEHYDRORHAMNOSE REDUCTASE"/>
    <property type="match status" value="1"/>
</dbReference>
<evidence type="ECO:0000313" key="1">
    <source>
        <dbReference type="EMBL" id="ARF09734.1"/>
    </source>
</evidence>
<dbReference type="GO" id="GO:0048270">
    <property type="term" value="F:methionine adenosyltransferase regulator activity"/>
    <property type="evidence" value="ECO:0007669"/>
    <property type="project" value="TreeGrafter"/>
</dbReference>
<dbReference type="InterPro" id="IPR005913">
    <property type="entry name" value="dTDP_dehydrorham_reduct"/>
</dbReference>
<dbReference type="EMBL" id="KY684086">
    <property type="protein sequence ID" value="ARF09734.1"/>
    <property type="molecule type" value="Genomic_DNA"/>
</dbReference>
<dbReference type="GO" id="GO:0048269">
    <property type="term" value="C:methionine adenosyltransferase complex"/>
    <property type="evidence" value="ECO:0007669"/>
    <property type="project" value="TreeGrafter"/>
</dbReference>
<dbReference type="Gene3D" id="3.40.50.720">
    <property type="entry name" value="NAD(P)-binding Rossmann-like Domain"/>
    <property type="match status" value="1"/>
</dbReference>
<dbReference type="InterPro" id="IPR036291">
    <property type="entry name" value="NAD(P)-bd_dom_sf"/>
</dbReference>
<reference evidence="1" key="1">
    <citation type="journal article" date="2017" name="Science">
        <title>Giant viruses with an expanded complement of translation system components.</title>
        <authorList>
            <person name="Schulz F."/>
            <person name="Yutin N."/>
            <person name="Ivanova N.N."/>
            <person name="Ortega D.R."/>
            <person name="Lee T.K."/>
            <person name="Vierheilig J."/>
            <person name="Daims H."/>
            <person name="Horn M."/>
            <person name="Wagner M."/>
            <person name="Jensen G.J."/>
            <person name="Kyrpides N.C."/>
            <person name="Koonin E.V."/>
            <person name="Woyke T."/>
        </authorList>
    </citation>
    <scope>NUCLEOTIDE SEQUENCE</scope>
    <source>
        <strain evidence="1">ILV1</strain>
    </source>
</reference>
<organism evidence="1">
    <name type="scientific">Indivirus ILV1</name>
    <dbReference type="NCBI Taxonomy" id="1977633"/>
    <lineage>
        <taxon>Viruses</taxon>
        <taxon>Varidnaviria</taxon>
        <taxon>Bamfordvirae</taxon>
        <taxon>Nucleocytoviricota</taxon>
        <taxon>Megaviricetes</taxon>
        <taxon>Imitervirales</taxon>
        <taxon>Mimiviridae</taxon>
        <taxon>Klosneuvirinae</taxon>
        <taxon>Indivirus</taxon>
    </lineage>
</organism>
<accession>A0A1V0SDM3</accession>